<proteinExistence type="predicted"/>
<evidence type="ECO:0000313" key="1">
    <source>
        <dbReference type="EMBL" id="GIG99903.1"/>
    </source>
</evidence>
<dbReference type="RefSeq" id="WP_203861227.1">
    <property type="nucleotide sequence ID" value="NZ_BAAAZQ010000015.1"/>
</dbReference>
<gene>
    <name evidence="1" type="ORF">Pma05_64760</name>
</gene>
<sequence length="244" mass="24874">MDVLDQLAEPAVALSGRVDDVLAAAGAPDRHRIWPLLRRVRVLPGDAVRAVLGLRPGALAGAAEVSAELRRTYHEVGAVLADGGSWQGPAAEAYAAHRSGVAGHLTDLAGRAEATAAYAEAVAGWIADTRYALARTLADVLGSAEAVAVVTARPGRYASAPSGVVPGTPPSGVLPGTPPSGVLPGGLPVESAAAEIGARILATVAEAYDRAEALPQRWAAQLDFLDHRPPDAAPVRPDGGRIVL</sequence>
<evidence type="ECO:0000313" key="2">
    <source>
        <dbReference type="Proteomes" id="UP000621500"/>
    </source>
</evidence>
<reference evidence="1 2" key="1">
    <citation type="submission" date="2021-01" db="EMBL/GenBank/DDBJ databases">
        <title>Whole genome shotgun sequence of Plantactinospora mayteni NBRC 109088.</title>
        <authorList>
            <person name="Komaki H."/>
            <person name="Tamura T."/>
        </authorList>
    </citation>
    <scope>NUCLEOTIDE SEQUENCE [LARGE SCALE GENOMIC DNA]</scope>
    <source>
        <strain evidence="1 2">NBRC 109088</strain>
    </source>
</reference>
<dbReference type="SUPFAM" id="SSF140459">
    <property type="entry name" value="PE/PPE dimer-like"/>
    <property type="match status" value="1"/>
</dbReference>
<dbReference type="EMBL" id="BONX01000048">
    <property type="protein sequence ID" value="GIG99903.1"/>
    <property type="molecule type" value="Genomic_DNA"/>
</dbReference>
<dbReference type="InterPro" id="IPR038332">
    <property type="entry name" value="PPE_sf"/>
</dbReference>
<keyword evidence="2" id="KW-1185">Reference proteome</keyword>
<protein>
    <submittedName>
        <fullName evidence="1">Uncharacterized protein</fullName>
    </submittedName>
</protein>
<comment type="caution">
    <text evidence="1">The sequence shown here is derived from an EMBL/GenBank/DDBJ whole genome shotgun (WGS) entry which is preliminary data.</text>
</comment>
<name>A0ABQ4EZ14_9ACTN</name>
<accession>A0ABQ4EZ14</accession>
<dbReference type="Proteomes" id="UP000621500">
    <property type="component" value="Unassembled WGS sequence"/>
</dbReference>
<organism evidence="1 2">
    <name type="scientific">Plantactinospora mayteni</name>
    <dbReference type="NCBI Taxonomy" id="566021"/>
    <lineage>
        <taxon>Bacteria</taxon>
        <taxon>Bacillati</taxon>
        <taxon>Actinomycetota</taxon>
        <taxon>Actinomycetes</taxon>
        <taxon>Micromonosporales</taxon>
        <taxon>Micromonosporaceae</taxon>
        <taxon>Plantactinospora</taxon>
    </lineage>
</organism>